<dbReference type="RefSeq" id="WP_065199091.1">
    <property type="nucleotide sequence ID" value="NZ_LYVJ01000006.1"/>
</dbReference>
<accession>A0A1A6XWK8</accession>
<dbReference type="EMBL" id="LYVJ01000006">
    <property type="protein sequence ID" value="OBU67343.1"/>
    <property type="molecule type" value="Genomic_DNA"/>
</dbReference>
<dbReference type="AlphaFoldDB" id="A0A1A6XWK8"/>
<feature type="domain" description="Schlafen group 3-like DNA/RNA helicase" evidence="1">
    <location>
        <begin position="262"/>
        <end position="602"/>
    </location>
</feature>
<reference evidence="2 3" key="1">
    <citation type="submission" date="2016-05" db="EMBL/GenBank/DDBJ databases">
        <title>Draft Genome Sequences of Stenotrophomonas maltophilia Strains Sm32COP, Sm41DVV, Sm46PAILV, SmF3, SmF22, SmSOFb1 and SmCVFa1, Isolated from Different Manures, in France.</title>
        <authorList>
            <person name="Nazaret S."/>
            <person name="Bodilis J."/>
        </authorList>
    </citation>
    <scope>NUCLEOTIDE SEQUENCE [LARGE SCALE GENOMIC DNA]</scope>
    <source>
        <strain evidence="2 3">Sm46PAILV</strain>
    </source>
</reference>
<protein>
    <submittedName>
        <fullName evidence="2">ATP-binding protein</fullName>
    </submittedName>
</protein>
<dbReference type="Gene3D" id="3.40.50.300">
    <property type="entry name" value="P-loop containing nucleotide triphosphate hydrolases"/>
    <property type="match status" value="1"/>
</dbReference>
<dbReference type="InterPro" id="IPR018647">
    <property type="entry name" value="SLFN_3-like_DNA/RNA_helicase"/>
</dbReference>
<evidence type="ECO:0000313" key="3">
    <source>
        <dbReference type="Proteomes" id="UP000092256"/>
    </source>
</evidence>
<dbReference type="OrthoDB" id="3193269at2"/>
<name>A0A1A6XWK8_STEMA</name>
<dbReference type="Pfam" id="PF09848">
    <property type="entry name" value="SLFN-g3_helicase"/>
    <property type="match status" value="1"/>
</dbReference>
<dbReference type="GO" id="GO:0005524">
    <property type="term" value="F:ATP binding"/>
    <property type="evidence" value="ECO:0007669"/>
    <property type="project" value="UniProtKB-KW"/>
</dbReference>
<dbReference type="InterPro" id="IPR027417">
    <property type="entry name" value="P-loop_NTPase"/>
</dbReference>
<dbReference type="SUPFAM" id="SSF52540">
    <property type="entry name" value="P-loop containing nucleoside triphosphate hydrolases"/>
    <property type="match status" value="2"/>
</dbReference>
<dbReference type="Proteomes" id="UP000092256">
    <property type="component" value="Unassembled WGS sequence"/>
</dbReference>
<proteinExistence type="predicted"/>
<keyword evidence="2" id="KW-0067">ATP-binding</keyword>
<comment type="caution">
    <text evidence="2">The sequence shown here is derived from an EMBL/GenBank/DDBJ whole genome shotgun (WGS) entry which is preliminary data.</text>
</comment>
<evidence type="ECO:0000259" key="1">
    <source>
        <dbReference type="Pfam" id="PF09848"/>
    </source>
</evidence>
<evidence type="ECO:0000313" key="2">
    <source>
        <dbReference type="EMBL" id="OBU67343.1"/>
    </source>
</evidence>
<keyword evidence="2" id="KW-0547">Nucleotide-binding</keyword>
<sequence>MIVYQADKDAFLRDCNNEEIEEVILASYKAATNTRVSSSEVVSWRDSLRYVARALNHPSIPGDIGVAVEFILPQSRKRIDVVLTGHAADGSPHVIIVELKQWSVIKPSARDAMIELRPGDLRVHPSYQAWSYSTFLEGFNEAVYEGKLQLHPCAYLHNYVRDGVIDSPHYQPYIQRAPLFLKGSSDLQDLRTFIGQYTSRGNGLPVLAELDSGRIRPSKVLADEVYRLLSGNGAFTLLDEQKHVFEAAKAACAQAHADRKPRVVIVEGGPGTGKSVVAVNLLATLRDGLNVKYISKNAAPRAVYSNALGKSKDNARLHHFFGGSGAFIDSPENEFDALIVDEAHRLTEQGGFYGNEGKNQIMELINAALCSVFFIDEDQRVTLKDIGTKEAIREFAIARGATVEEYALSSQFRCAGSDGYLAWLDDVLQIRPTANPTLDGINYDFQIFDDPTALHAAIESKNTGNRARVVAGYCWPWNSKKNSKEMDIVIGNYRRQWNLDKDGSLWIVSADSIDQVGCIHTCQGLEVDYIGVIIGPDLVVEDGELKTVPRARDRHDKTMKGFVKLSKSHPAHAAELADTIIRNTYRTLMTRGMKGCYVYATDPQVAAYFRARLQRQAAAEQSVEVEA</sequence>
<organism evidence="2 3">
    <name type="scientific">Stenotrophomonas maltophilia</name>
    <name type="common">Pseudomonas maltophilia</name>
    <name type="synonym">Xanthomonas maltophilia</name>
    <dbReference type="NCBI Taxonomy" id="40324"/>
    <lineage>
        <taxon>Bacteria</taxon>
        <taxon>Pseudomonadati</taxon>
        <taxon>Pseudomonadota</taxon>
        <taxon>Gammaproteobacteria</taxon>
        <taxon>Lysobacterales</taxon>
        <taxon>Lysobacteraceae</taxon>
        <taxon>Stenotrophomonas</taxon>
        <taxon>Stenotrophomonas maltophilia group</taxon>
    </lineage>
</organism>
<gene>
    <name evidence="2" type="ORF">A9K58_09165</name>
</gene>